<name>A0ABV7MDH1_9PROT</name>
<organism evidence="1 2">
    <name type="scientific">Parvularcula lutaonensis</name>
    <dbReference type="NCBI Taxonomy" id="491923"/>
    <lineage>
        <taxon>Bacteria</taxon>
        <taxon>Pseudomonadati</taxon>
        <taxon>Pseudomonadota</taxon>
        <taxon>Alphaproteobacteria</taxon>
        <taxon>Parvularculales</taxon>
        <taxon>Parvularculaceae</taxon>
        <taxon>Parvularcula</taxon>
    </lineage>
</organism>
<reference evidence="2" key="1">
    <citation type="journal article" date="2019" name="Int. J. Syst. Evol. Microbiol.">
        <title>The Global Catalogue of Microorganisms (GCM) 10K type strain sequencing project: providing services to taxonomists for standard genome sequencing and annotation.</title>
        <authorList>
            <consortium name="The Broad Institute Genomics Platform"/>
            <consortium name="The Broad Institute Genome Sequencing Center for Infectious Disease"/>
            <person name="Wu L."/>
            <person name="Ma J."/>
        </authorList>
    </citation>
    <scope>NUCLEOTIDE SEQUENCE [LARGE SCALE GENOMIC DNA]</scope>
    <source>
        <strain evidence="2">KCTC 22245</strain>
    </source>
</reference>
<dbReference type="InterPro" id="IPR005358">
    <property type="entry name" value="Puta_zinc/iron-chelating_dom"/>
</dbReference>
<dbReference type="InterPro" id="IPR008228">
    <property type="entry name" value="UCP006173"/>
</dbReference>
<dbReference type="PANTHER" id="PTHR37421">
    <property type="entry name" value="UPF0260 PROTEIN YCGN"/>
    <property type="match status" value="1"/>
</dbReference>
<comment type="caution">
    <text evidence="1">The sequence shown here is derived from an EMBL/GenBank/DDBJ whole genome shotgun (WGS) entry which is preliminary data.</text>
</comment>
<protein>
    <submittedName>
        <fullName evidence="1">YcgN family cysteine cluster protein</fullName>
    </submittedName>
</protein>
<dbReference type="PIRSF" id="PIRSF006173">
    <property type="entry name" value="UCP006173"/>
    <property type="match status" value="1"/>
</dbReference>
<gene>
    <name evidence="1" type="ORF">ACFONP_12275</name>
</gene>
<evidence type="ECO:0000313" key="2">
    <source>
        <dbReference type="Proteomes" id="UP001595607"/>
    </source>
</evidence>
<dbReference type="PANTHER" id="PTHR37421:SF1">
    <property type="entry name" value="UPF0260 PROTEIN YCGN"/>
    <property type="match status" value="1"/>
</dbReference>
<dbReference type="RefSeq" id="WP_189576144.1">
    <property type="nucleotide sequence ID" value="NZ_BMXU01000002.1"/>
</dbReference>
<sequence length="152" mass="17853">MPVSDDRPFWERKALTEMTREEWESLCDGCGRCCIVTLEDEDEPEILQETSMRCRLFDPMARRCTCYEKRTALVPECVELRPDNIRDLSFMPPTCAYRRLAEGKGLASWHPLISGDPKSVETVGIAVPREMTDEREVKERDYWRYVTGERRR</sequence>
<keyword evidence="2" id="KW-1185">Reference proteome</keyword>
<accession>A0ABV7MDH1</accession>
<dbReference type="Proteomes" id="UP001595607">
    <property type="component" value="Unassembled WGS sequence"/>
</dbReference>
<dbReference type="Pfam" id="PF03692">
    <property type="entry name" value="CxxCxxCC"/>
    <property type="match status" value="1"/>
</dbReference>
<dbReference type="NCBIfam" id="NF003501">
    <property type="entry name" value="PRK05170.1-5"/>
    <property type="match status" value="1"/>
</dbReference>
<proteinExistence type="predicted"/>
<evidence type="ECO:0000313" key="1">
    <source>
        <dbReference type="EMBL" id="MFC3303505.1"/>
    </source>
</evidence>
<dbReference type="EMBL" id="JBHRVA010000003">
    <property type="protein sequence ID" value="MFC3303505.1"/>
    <property type="molecule type" value="Genomic_DNA"/>
</dbReference>